<dbReference type="InterPro" id="IPR015424">
    <property type="entry name" value="PyrdxlP-dep_Trfase"/>
</dbReference>
<keyword evidence="7 9" id="KW-0663">Pyridoxal phosphate</keyword>
<dbReference type="Gene3D" id="3.90.1150.10">
    <property type="entry name" value="Aspartate Aminotransferase, domain 1"/>
    <property type="match status" value="1"/>
</dbReference>
<comment type="subunit">
    <text evidence="3 9">Homodimer.</text>
</comment>
<keyword evidence="5 9" id="KW-0028">Amino-acid biosynthesis</keyword>
<dbReference type="PROSITE" id="PS00599">
    <property type="entry name" value="AA_TRANSFER_CLASS_2"/>
    <property type="match status" value="1"/>
</dbReference>
<dbReference type="PANTHER" id="PTHR42885">
    <property type="entry name" value="HISTIDINOL-PHOSPHATE AMINOTRANSFERASE-RELATED"/>
    <property type="match status" value="1"/>
</dbReference>
<accession>A0A0M9UDI1</accession>
<evidence type="ECO:0000256" key="5">
    <source>
        <dbReference type="ARBA" id="ARBA00022605"/>
    </source>
</evidence>
<dbReference type="EMBL" id="BBZA01000224">
    <property type="protein sequence ID" value="GAP64048.1"/>
    <property type="molecule type" value="Genomic_DNA"/>
</dbReference>
<dbReference type="GO" id="GO:0004400">
    <property type="term" value="F:histidinol-phosphate transaminase activity"/>
    <property type="evidence" value="ECO:0007669"/>
    <property type="project" value="UniProtKB-UniRule"/>
</dbReference>
<dbReference type="Proteomes" id="UP000037784">
    <property type="component" value="Unassembled WGS sequence"/>
</dbReference>
<evidence type="ECO:0000256" key="8">
    <source>
        <dbReference type="ARBA" id="ARBA00023102"/>
    </source>
</evidence>
<evidence type="ECO:0000256" key="6">
    <source>
        <dbReference type="ARBA" id="ARBA00022679"/>
    </source>
</evidence>
<dbReference type="NCBIfam" id="TIGR01141">
    <property type="entry name" value="hisC"/>
    <property type="match status" value="1"/>
</dbReference>
<evidence type="ECO:0000256" key="1">
    <source>
        <dbReference type="ARBA" id="ARBA00001933"/>
    </source>
</evidence>
<dbReference type="Pfam" id="PF00155">
    <property type="entry name" value="Aminotran_1_2"/>
    <property type="match status" value="1"/>
</dbReference>
<comment type="cofactor">
    <cofactor evidence="1 9">
        <name>pyridoxal 5'-phosphate</name>
        <dbReference type="ChEBI" id="CHEBI:597326"/>
    </cofactor>
</comment>
<dbReference type="HAMAP" id="MF_01023">
    <property type="entry name" value="HisC_aminotrans_2"/>
    <property type="match status" value="1"/>
</dbReference>
<feature type="domain" description="Aminotransferase class I/classII large" evidence="10">
    <location>
        <begin position="25"/>
        <end position="350"/>
    </location>
</feature>
<evidence type="ECO:0000256" key="2">
    <source>
        <dbReference type="ARBA" id="ARBA00007970"/>
    </source>
</evidence>
<keyword evidence="6 9" id="KW-0808">Transferase</keyword>
<dbReference type="InterPro" id="IPR005861">
    <property type="entry name" value="HisP_aminotrans"/>
</dbReference>
<dbReference type="EC" id="2.6.1.9" evidence="9"/>
<evidence type="ECO:0000256" key="9">
    <source>
        <dbReference type="HAMAP-Rule" id="MF_01023"/>
    </source>
</evidence>
<dbReference type="InterPro" id="IPR015421">
    <property type="entry name" value="PyrdxlP-dep_Trfase_major"/>
</dbReference>
<reference evidence="12" key="1">
    <citation type="submission" date="2015-08" db="EMBL/GenBank/DDBJ databases">
        <title>Draft Genome Sequence of a Heterotrophic Facultative Anaerobic Bacterium Ardenticatena maritima Strain 110S.</title>
        <authorList>
            <person name="Kawaichi S."/>
            <person name="Yoshida T."/>
            <person name="Sako Y."/>
            <person name="Nakamura R."/>
        </authorList>
    </citation>
    <scope>NUCLEOTIDE SEQUENCE [LARGE SCALE GENOMIC DNA]</scope>
    <source>
        <strain evidence="12">110S</strain>
    </source>
</reference>
<keyword evidence="8 9" id="KW-0368">Histidine biosynthesis</keyword>
<gene>
    <name evidence="9 11" type="primary">hisC</name>
    <name evidence="11" type="ORF">ARMA_2471</name>
</gene>
<dbReference type="InterPro" id="IPR004839">
    <property type="entry name" value="Aminotransferase_I/II_large"/>
</dbReference>
<dbReference type="InterPro" id="IPR001917">
    <property type="entry name" value="Aminotrans_II_pyridoxalP_BS"/>
</dbReference>
<evidence type="ECO:0000313" key="11">
    <source>
        <dbReference type="EMBL" id="GAP64048.1"/>
    </source>
</evidence>
<dbReference type="FunCoup" id="A0A0M9UDI1">
    <property type="interactions" value="402"/>
</dbReference>
<keyword evidence="4 9" id="KW-0032">Aminotransferase</keyword>
<evidence type="ECO:0000256" key="3">
    <source>
        <dbReference type="ARBA" id="ARBA00011738"/>
    </source>
</evidence>
<dbReference type="GO" id="GO:0030170">
    <property type="term" value="F:pyridoxal phosphate binding"/>
    <property type="evidence" value="ECO:0007669"/>
    <property type="project" value="InterPro"/>
</dbReference>
<dbReference type="UniPathway" id="UPA00031">
    <property type="reaction ID" value="UER00012"/>
</dbReference>
<feature type="modified residue" description="N6-(pyridoxal phosphate)lysine" evidence="9">
    <location>
        <position position="214"/>
    </location>
</feature>
<comment type="similarity">
    <text evidence="2 9">Belongs to the class-II pyridoxal-phosphate-dependent aminotransferase family. Histidinol-phosphate aminotransferase subfamily.</text>
</comment>
<comment type="caution">
    <text evidence="11">The sequence shown here is derived from an EMBL/GenBank/DDBJ whole genome shotgun (WGS) entry which is preliminary data.</text>
</comment>
<dbReference type="InterPro" id="IPR015422">
    <property type="entry name" value="PyrdxlP-dep_Trfase_small"/>
</dbReference>
<dbReference type="RefSeq" id="WP_054493798.1">
    <property type="nucleotide sequence ID" value="NZ_BBZA01000224.1"/>
</dbReference>
<proteinExistence type="inferred from homology"/>
<comment type="catalytic activity">
    <reaction evidence="9">
        <text>L-histidinol phosphate + 2-oxoglutarate = 3-(imidazol-4-yl)-2-oxopropyl phosphate + L-glutamate</text>
        <dbReference type="Rhea" id="RHEA:23744"/>
        <dbReference type="ChEBI" id="CHEBI:16810"/>
        <dbReference type="ChEBI" id="CHEBI:29985"/>
        <dbReference type="ChEBI" id="CHEBI:57766"/>
        <dbReference type="ChEBI" id="CHEBI:57980"/>
        <dbReference type="EC" id="2.6.1.9"/>
    </reaction>
</comment>
<dbReference type="InParanoid" id="A0A0M9UDI1"/>
<evidence type="ECO:0000256" key="7">
    <source>
        <dbReference type="ARBA" id="ARBA00022898"/>
    </source>
</evidence>
<evidence type="ECO:0000313" key="12">
    <source>
        <dbReference type="Proteomes" id="UP000037784"/>
    </source>
</evidence>
<dbReference type="GO" id="GO:0000105">
    <property type="term" value="P:L-histidine biosynthetic process"/>
    <property type="evidence" value="ECO:0007669"/>
    <property type="project" value="UniProtKB-UniRule"/>
</dbReference>
<protein>
    <recommendedName>
        <fullName evidence="9">Histidinol-phosphate aminotransferase</fullName>
        <ecNumber evidence="9">2.6.1.9</ecNumber>
    </recommendedName>
    <alternativeName>
        <fullName evidence="9">Imidazole acetol-phosphate transaminase</fullName>
    </alternativeName>
</protein>
<evidence type="ECO:0000256" key="4">
    <source>
        <dbReference type="ARBA" id="ARBA00022576"/>
    </source>
</evidence>
<evidence type="ECO:0000259" key="10">
    <source>
        <dbReference type="Pfam" id="PF00155"/>
    </source>
</evidence>
<sequence>MKRFIKPDILAMQAYTLKPYTYRHKMNQNENPFGYPEDLKAIVLERVAQADWARYPSFTLDTLREALAAHNGVRREMVLVGNGSNELIYVTLAATLRTGDHVVIPVPTFSVYGLLARVFGAHVHEIPMPPETNFALPVDAVIETAQRHQARVVVLCTPNNPTGTAYAPADVERVAAESGALVLIDEAYREFADQDFTPLLERYDNVVLLRTFSKAMAMGGLRVGYAITNEALARELHKAQLPYALNLFSETAALVAIEHFESHFRPLIERLKAERERLIPALNALPGLHAYPSAANFVLARFDRPAREIFEALLNRAGILIRDVSGYPLLAGHLRISLGTPEENDLLVQTLAEILGAA</sequence>
<dbReference type="PANTHER" id="PTHR42885:SF2">
    <property type="entry name" value="HISTIDINOL-PHOSPHATE AMINOTRANSFERASE"/>
    <property type="match status" value="1"/>
</dbReference>
<organism evidence="11 12">
    <name type="scientific">Ardenticatena maritima</name>
    <dbReference type="NCBI Taxonomy" id="872965"/>
    <lineage>
        <taxon>Bacteria</taxon>
        <taxon>Bacillati</taxon>
        <taxon>Chloroflexota</taxon>
        <taxon>Ardenticatenia</taxon>
        <taxon>Ardenticatenales</taxon>
        <taxon>Ardenticatenaceae</taxon>
        <taxon>Ardenticatena</taxon>
    </lineage>
</organism>
<dbReference type="SUPFAM" id="SSF53383">
    <property type="entry name" value="PLP-dependent transferases"/>
    <property type="match status" value="1"/>
</dbReference>
<dbReference type="Gene3D" id="3.40.640.10">
    <property type="entry name" value="Type I PLP-dependent aspartate aminotransferase-like (Major domain)"/>
    <property type="match status" value="1"/>
</dbReference>
<comment type="pathway">
    <text evidence="9">Amino-acid biosynthesis; L-histidine biosynthesis; L-histidine from 5-phospho-alpha-D-ribose 1-diphosphate: step 7/9.</text>
</comment>
<dbReference type="AlphaFoldDB" id="A0A0M9UDI1"/>
<name>A0A0M9UDI1_9CHLR</name>
<dbReference type="OrthoDB" id="9813612at2"/>
<keyword evidence="12" id="KW-1185">Reference proteome</keyword>
<dbReference type="CDD" id="cd00609">
    <property type="entry name" value="AAT_like"/>
    <property type="match status" value="1"/>
</dbReference>
<dbReference type="STRING" id="872965.SE16_14790"/>